<feature type="domain" description="MYND-type" evidence="5">
    <location>
        <begin position="51"/>
        <end position="87"/>
    </location>
</feature>
<organism evidence="6 7">
    <name type="scientific">Agrocybe chaxingu</name>
    <dbReference type="NCBI Taxonomy" id="84603"/>
    <lineage>
        <taxon>Eukaryota</taxon>
        <taxon>Fungi</taxon>
        <taxon>Dikarya</taxon>
        <taxon>Basidiomycota</taxon>
        <taxon>Agaricomycotina</taxon>
        <taxon>Agaricomycetes</taxon>
        <taxon>Agaricomycetidae</taxon>
        <taxon>Agaricales</taxon>
        <taxon>Agaricineae</taxon>
        <taxon>Strophariaceae</taxon>
        <taxon>Agrocybe</taxon>
    </lineage>
</organism>
<evidence type="ECO:0000259" key="5">
    <source>
        <dbReference type="PROSITE" id="PS50865"/>
    </source>
</evidence>
<evidence type="ECO:0000256" key="3">
    <source>
        <dbReference type="ARBA" id="ARBA00022833"/>
    </source>
</evidence>
<evidence type="ECO:0000256" key="4">
    <source>
        <dbReference type="PROSITE-ProRule" id="PRU00134"/>
    </source>
</evidence>
<dbReference type="AlphaFoldDB" id="A0A9W8MU64"/>
<keyword evidence="3" id="KW-0862">Zinc</keyword>
<gene>
    <name evidence="6" type="ORF">NLJ89_g8362</name>
</gene>
<dbReference type="OrthoDB" id="5282002at2759"/>
<comment type="caution">
    <text evidence="6">The sequence shown here is derived from an EMBL/GenBank/DDBJ whole genome shotgun (WGS) entry which is preliminary data.</text>
</comment>
<protein>
    <recommendedName>
        <fullName evidence="5">MYND-type domain-containing protein</fullName>
    </recommendedName>
</protein>
<dbReference type="EMBL" id="JANKHO010001120">
    <property type="protein sequence ID" value="KAJ3503593.1"/>
    <property type="molecule type" value="Genomic_DNA"/>
</dbReference>
<dbReference type="Pfam" id="PF01753">
    <property type="entry name" value="zf-MYND"/>
    <property type="match status" value="1"/>
</dbReference>
<dbReference type="SUPFAM" id="SSF144232">
    <property type="entry name" value="HIT/MYND zinc finger-like"/>
    <property type="match status" value="1"/>
</dbReference>
<evidence type="ECO:0000256" key="2">
    <source>
        <dbReference type="ARBA" id="ARBA00022771"/>
    </source>
</evidence>
<dbReference type="Gene3D" id="6.10.140.2220">
    <property type="match status" value="1"/>
</dbReference>
<name>A0A9W8MU64_9AGAR</name>
<dbReference type="InterPro" id="IPR027974">
    <property type="entry name" value="DUF4470"/>
</dbReference>
<keyword evidence="7" id="KW-1185">Reference proteome</keyword>
<keyword evidence="2 4" id="KW-0863">Zinc-finger</keyword>
<dbReference type="PROSITE" id="PS50865">
    <property type="entry name" value="ZF_MYND_2"/>
    <property type="match status" value="1"/>
</dbReference>
<evidence type="ECO:0000313" key="7">
    <source>
        <dbReference type="Proteomes" id="UP001148786"/>
    </source>
</evidence>
<proteinExistence type="predicted"/>
<dbReference type="Pfam" id="PF14737">
    <property type="entry name" value="DUF4470"/>
    <property type="match status" value="1"/>
</dbReference>
<evidence type="ECO:0000256" key="1">
    <source>
        <dbReference type="ARBA" id="ARBA00022723"/>
    </source>
</evidence>
<keyword evidence="1" id="KW-0479">Metal-binding</keyword>
<evidence type="ECO:0000313" key="6">
    <source>
        <dbReference type="EMBL" id="KAJ3503593.1"/>
    </source>
</evidence>
<accession>A0A9W8MU64</accession>
<reference evidence="6" key="1">
    <citation type="submission" date="2022-07" db="EMBL/GenBank/DDBJ databases">
        <title>Genome Sequence of Agrocybe chaxingu.</title>
        <authorList>
            <person name="Buettner E."/>
        </authorList>
    </citation>
    <scope>NUCLEOTIDE SEQUENCE</scope>
    <source>
        <strain evidence="6">MP-N11</strain>
    </source>
</reference>
<dbReference type="InterPro" id="IPR002893">
    <property type="entry name" value="Znf_MYND"/>
</dbReference>
<sequence>MSSFLGKSVARELKKLSPTEAGLRSGPNGEDIQPRQCANICRGKKSNTKVNKQCKKDGTLLCPECESVRYCSKECQKAHHKAHQEWCRNPLRDPSWLPGWFVERREPVFMQPTDDKFRFADDDLYQYNGTLWAFGLPVDCVNLPLNEDNPSQDLKLCFADSTDIRNLVASINNLPDDYTGKLDVILQDQNSLYANRNLVILFTLLSSDLPVDDAVELAVHLWYSSALTTPMASAYYQCLERIFGSYEHYDLIQPLTVRSGELWKPKFALRGAGSLSAEVDVASLKSTLEMCLSEYTLTKARRNMTRSMHHPKRKDLVDRLMVPLEANHRIALAHFRDACILLPFAADTIEFNQPNHLLYTESANWLVRHTADPMYGWDVDKVRKTGEDLDLLPGDLYGALYFHIKDQLKTFVARSQQLNINITVVSCMSNEFPGMISNGNYGITTFDRIDVRRQADPDYVKPTLQAWGPLLNHENPHAVLIMFFHEWTTEEPTGNHDNVDSEKKAQMLIKCANTLGLDLRKVGQDGSRSPDFLYMMECIGIWHDTTPPFKKYLNDKGAHEAAASLGLKHREANRIHPPRYGLTLDFPKTDLQDITKEEIYNTFTLGSADHSMRLAEFGVLPRH</sequence>
<dbReference type="GO" id="GO:0008270">
    <property type="term" value="F:zinc ion binding"/>
    <property type="evidence" value="ECO:0007669"/>
    <property type="project" value="UniProtKB-KW"/>
</dbReference>
<dbReference type="Proteomes" id="UP001148786">
    <property type="component" value="Unassembled WGS sequence"/>
</dbReference>